<dbReference type="InterPro" id="IPR036779">
    <property type="entry name" value="LysM_dom_sf"/>
</dbReference>
<feature type="compositionally biased region" description="Basic and acidic residues" evidence="5">
    <location>
        <begin position="127"/>
        <end position="153"/>
    </location>
</feature>
<dbReference type="Pfam" id="PF00216">
    <property type="entry name" value="Bac_DNA_binding"/>
    <property type="match status" value="1"/>
</dbReference>
<evidence type="ECO:0000259" key="7">
    <source>
        <dbReference type="PROSITE" id="PS51782"/>
    </source>
</evidence>
<dbReference type="GO" id="GO:0003677">
    <property type="term" value="F:DNA binding"/>
    <property type="evidence" value="ECO:0007669"/>
    <property type="project" value="UniProtKB-KW"/>
</dbReference>
<dbReference type="Gene3D" id="3.10.350.10">
    <property type="entry name" value="LysM domain"/>
    <property type="match status" value="1"/>
</dbReference>
<reference evidence="8 9" key="1">
    <citation type="submission" date="2017-08" db="EMBL/GenBank/DDBJ databases">
        <title>Aliifodinibius alkalisoli sp. nov., isolated from saline alkaline soil.</title>
        <authorList>
            <person name="Liu D."/>
            <person name="Zhang G."/>
        </authorList>
    </citation>
    <scope>NUCLEOTIDE SEQUENCE [LARGE SCALE GENOMIC DNA]</scope>
    <source>
        <strain evidence="8 9">WN023</strain>
    </source>
</reference>
<dbReference type="CDD" id="cd13832">
    <property type="entry name" value="IHF"/>
    <property type="match status" value="1"/>
</dbReference>
<feature type="domain" description="LysM" evidence="7">
    <location>
        <begin position="449"/>
        <end position="497"/>
    </location>
</feature>
<evidence type="ECO:0000256" key="3">
    <source>
        <dbReference type="ARBA" id="ARBA00023125"/>
    </source>
</evidence>
<feature type="transmembrane region" description="Helical" evidence="6">
    <location>
        <begin position="358"/>
        <end position="378"/>
    </location>
</feature>
<dbReference type="InterPro" id="IPR018392">
    <property type="entry name" value="LysM"/>
</dbReference>
<dbReference type="SMART" id="SM00411">
    <property type="entry name" value="BHL"/>
    <property type="match status" value="1"/>
</dbReference>
<evidence type="ECO:0000256" key="4">
    <source>
        <dbReference type="RuleBase" id="RU003939"/>
    </source>
</evidence>
<dbReference type="RefSeq" id="WP_095607668.1">
    <property type="nucleotide sequence ID" value="NZ_NSKE01000013.1"/>
</dbReference>
<dbReference type="PROSITE" id="PS51782">
    <property type="entry name" value="LYSM"/>
    <property type="match status" value="1"/>
</dbReference>
<evidence type="ECO:0000256" key="5">
    <source>
        <dbReference type="SAM" id="MobiDB-lite"/>
    </source>
</evidence>
<accession>A0A2A2G7J0</accession>
<dbReference type="GO" id="GO:0005829">
    <property type="term" value="C:cytosol"/>
    <property type="evidence" value="ECO:0007669"/>
    <property type="project" value="TreeGrafter"/>
</dbReference>
<feature type="compositionally biased region" description="Acidic residues" evidence="5">
    <location>
        <begin position="154"/>
        <end position="169"/>
    </location>
</feature>
<keyword evidence="9" id="KW-1185">Reference proteome</keyword>
<comment type="caution">
    <text evidence="8">The sequence shown here is derived from an EMBL/GenBank/DDBJ whole genome shotgun (WGS) entry which is preliminary data.</text>
</comment>
<evidence type="ECO:0000256" key="1">
    <source>
        <dbReference type="ARBA" id="ARBA00010529"/>
    </source>
</evidence>
<keyword evidence="6" id="KW-0472">Membrane</keyword>
<dbReference type="SUPFAM" id="SSF47729">
    <property type="entry name" value="IHF-like DNA-binding proteins"/>
    <property type="match status" value="1"/>
</dbReference>
<dbReference type="InterPro" id="IPR010992">
    <property type="entry name" value="IHF-like_DNA-bd_dom_sf"/>
</dbReference>
<feature type="region of interest" description="Disordered" evidence="5">
    <location>
        <begin position="392"/>
        <end position="452"/>
    </location>
</feature>
<evidence type="ECO:0000313" key="9">
    <source>
        <dbReference type="Proteomes" id="UP000218831"/>
    </source>
</evidence>
<comment type="similarity">
    <text evidence="1 4">Belongs to the bacterial histone-like protein family.</text>
</comment>
<dbReference type="PANTHER" id="PTHR33175:SF3">
    <property type="entry name" value="DNA-BINDING PROTEIN HU-BETA"/>
    <property type="match status" value="1"/>
</dbReference>
<keyword evidence="6" id="KW-1133">Transmembrane helix</keyword>
<evidence type="ECO:0000256" key="6">
    <source>
        <dbReference type="SAM" id="Phobius"/>
    </source>
</evidence>
<dbReference type="InterPro" id="IPR000119">
    <property type="entry name" value="Hist_DNA-bd"/>
</dbReference>
<feature type="compositionally biased region" description="Basic and acidic residues" evidence="5">
    <location>
        <begin position="178"/>
        <end position="197"/>
    </location>
</feature>
<name>A0A2A2G7J0_9BACT</name>
<dbReference type="GO" id="GO:0030261">
    <property type="term" value="P:chromosome condensation"/>
    <property type="evidence" value="ECO:0007669"/>
    <property type="project" value="UniProtKB-KW"/>
</dbReference>
<feature type="compositionally biased region" description="Low complexity" evidence="5">
    <location>
        <begin position="392"/>
        <end position="445"/>
    </location>
</feature>
<dbReference type="PANTHER" id="PTHR33175">
    <property type="entry name" value="DNA-BINDING PROTEIN HU"/>
    <property type="match status" value="1"/>
</dbReference>
<feature type="compositionally biased region" description="Acidic residues" evidence="5">
    <location>
        <begin position="284"/>
        <end position="301"/>
    </location>
</feature>
<keyword evidence="3" id="KW-0238">DNA-binding</keyword>
<feature type="region of interest" description="Disordered" evidence="5">
    <location>
        <begin position="100"/>
        <end position="355"/>
    </location>
</feature>
<keyword evidence="6" id="KW-0812">Transmembrane</keyword>
<gene>
    <name evidence="8" type="ORF">CK503_15100</name>
</gene>
<evidence type="ECO:0000313" key="8">
    <source>
        <dbReference type="EMBL" id="PAU92815.1"/>
    </source>
</evidence>
<organism evidence="8 9">
    <name type="scientific">Fodinibius salipaludis</name>
    <dbReference type="NCBI Taxonomy" id="2032627"/>
    <lineage>
        <taxon>Bacteria</taxon>
        <taxon>Pseudomonadati</taxon>
        <taxon>Balneolota</taxon>
        <taxon>Balneolia</taxon>
        <taxon>Balneolales</taxon>
        <taxon>Balneolaceae</taxon>
        <taxon>Fodinibius</taxon>
    </lineage>
</organism>
<feature type="compositionally biased region" description="Basic and acidic residues" evidence="5">
    <location>
        <begin position="302"/>
        <end position="342"/>
    </location>
</feature>
<proteinExistence type="inferred from homology"/>
<dbReference type="EMBL" id="NSKE01000013">
    <property type="protein sequence ID" value="PAU92815.1"/>
    <property type="molecule type" value="Genomic_DNA"/>
</dbReference>
<sequence>MSEKVTFGELIESIAEETDNSKQFTHDFLKDFVDVINGGLEEDGKVNIAGFGKFKLQRVDEREGYNPQTQEKITIPAHNKVIFKPYKDLRELVNAPYAHMEPQLIEDEETESSIKETSSPDQQPVESKTEESGTERDNKTDPEVEQSEQKSEPDTTEISEEQELNEDDFIPTAPPTSHKKEREDIFGNENKPEKEQESPFDFGGIQDSDEDTIPTSTTGPSDEVKDDVNDDGDVVEFNATQSDEEDDLLADFIRSEEQEQQEEPSKYLAEEEEPEPEKNKPAESEEEADEFVLSNEEDDKEEERTKSEEEVLAEEVEKLEEIAKDLKKYQPDKSDTTDEKDPLPTAATSRRSERSSSFAYVAAAVIILLLITGGAWYYSTLPTNDTLISSSEETATSADATNQQDDSNQQQLAEQQETQDAQQTAQNQSQSTQTPASTQSTKSTTPDNQAVEIEEGQTLWSLAEDRYGNPRLWPWIYGNNGSLDDPDLIYAGSSLSVPLPSGPQNTLTNTDSVGVAKGYIATYKWYKSNEKSKAKDHLWAAKLYHNDLQQLADVPIDKADLSYANRAR</sequence>
<dbReference type="Gene3D" id="4.10.520.10">
    <property type="entry name" value="IHF-like DNA-binding proteins"/>
    <property type="match status" value="1"/>
</dbReference>
<dbReference type="PRINTS" id="PR01727">
    <property type="entry name" value="DNABINDINGHU"/>
</dbReference>
<feature type="compositionally biased region" description="Basic and acidic residues" evidence="5">
    <location>
        <begin position="253"/>
        <end position="269"/>
    </location>
</feature>
<evidence type="ECO:0000256" key="2">
    <source>
        <dbReference type="ARBA" id="ARBA00023067"/>
    </source>
</evidence>
<protein>
    <recommendedName>
        <fullName evidence="7">LysM domain-containing protein</fullName>
    </recommendedName>
</protein>
<dbReference type="AlphaFoldDB" id="A0A2A2G7J0"/>
<dbReference type="Proteomes" id="UP000218831">
    <property type="component" value="Unassembled WGS sequence"/>
</dbReference>
<dbReference type="GO" id="GO:0030527">
    <property type="term" value="F:structural constituent of chromatin"/>
    <property type="evidence" value="ECO:0007669"/>
    <property type="project" value="InterPro"/>
</dbReference>
<dbReference type="OrthoDB" id="9811567at2"/>
<keyword evidence="2" id="KW-0226">DNA condensation</keyword>